<dbReference type="STRING" id="1912961.BU204_31485"/>
<feature type="transmembrane region" description="Helical" evidence="7">
    <location>
        <begin position="432"/>
        <end position="451"/>
    </location>
</feature>
<dbReference type="AlphaFoldDB" id="A0A1Q8C7U3"/>
<evidence type="ECO:0000256" key="1">
    <source>
        <dbReference type="ARBA" id="ARBA00004651"/>
    </source>
</evidence>
<dbReference type="PROSITE" id="PS51257">
    <property type="entry name" value="PROKAR_LIPOPROTEIN"/>
    <property type="match status" value="1"/>
</dbReference>
<dbReference type="InterPro" id="IPR038766">
    <property type="entry name" value="Membrane_comp_ABC_pdt"/>
</dbReference>
<keyword evidence="4 7" id="KW-1133">Transmembrane helix</keyword>
<feature type="transmembrane region" description="Helical" evidence="7">
    <location>
        <begin position="798"/>
        <end position="824"/>
    </location>
</feature>
<feature type="transmembrane region" description="Helical" evidence="7">
    <location>
        <begin position="480"/>
        <end position="500"/>
    </location>
</feature>
<feature type="transmembrane region" description="Helical" evidence="7">
    <location>
        <begin position="16"/>
        <end position="37"/>
    </location>
</feature>
<evidence type="ECO:0000313" key="10">
    <source>
        <dbReference type="Proteomes" id="UP000185596"/>
    </source>
</evidence>
<feature type="domain" description="ABC3 transporter permease C-terminal" evidence="8">
    <location>
        <begin position="713"/>
        <end position="825"/>
    </location>
</feature>
<name>A0A1Q8C7U3_9PSEU</name>
<dbReference type="Proteomes" id="UP000185596">
    <property type="component" value="Unassembled WGS sequence"/>
</dbReference>
<feature type="domain" description="ABC3 transporter permease C-terminal" evidence="8">
    <location>
        <begin position="258"/>
        <end position="377"/>
    </location>
</feature>
<evidence type="ECO:0000256" key="4">
    <source>
        <dbReference type="ARBA" id="ARBA00022989"/>
    </source>
</evidence>
<comment type="subcellular location">
    <subcellularLocation>
        <location evidence="1">Cell membrane</location>
        <topology evidence="1">Multi-pass membrane protein</topology>
    </subcellularLocation>
</comment>
<evidence type="ECO:0000259" key="8">
    <source>
        <dbReference type="Pfam" id="PF02687"/>
    </source>
</evidence>
<feature type="transmembrane region" description="Helical" evidence="7">
    <location>
        <begin position="754"/>
        <end position="778"/>
    </location>
</feature>
<feature type="transmembrane region" description="Helical" evidence="7">
    <location>
        <begin position="252"/>
        <end position="277"/>
    </location>
</feature>
<feature type="compositionally biased region" description="Basic and acidic residues" evidence="6">
    <location>
        <begin position="61"/>
        <end position="70"/>
    </location>
</feature>
<feature type="transmembrane region" description="Helical" evidence="7">
    <location>
        <begin position="709"/>
        <end position="733"/>
    </location>
</feature>
<dbReference type="GO" id="GO:0005886">
    <property type="term" value="C:plasma membrane"/>
    <property type="evidence" value="ECO:0007669"/>
    <property type="project" value="UniProtKB-SubCell"/>
</dbReference>
<feature type="transmembrane region" description="Helical" evidence="7">
    <location>
        <begin position="349"/>
        <end position="370"/>
    </location>
</feature>
<evidence type="ECO:0000256" key="2">
    <source>
        <dbReference type="ARBA" id="ARBA00022475"/>
    </source>
</evidence>
<dbReference type="EMBL" id="MSIE01000075">
    <property type="protein sequence ID" value="OLF10432.1"/>
    <property type="molecule type" value="Genomic_DNA"/>
</dbReference>
<dbReference type="OrthoDB" id="3223244at2"/>
<dbReference type="PANTHER" id="PTHR30287">
    <property type="entry name" value="MEMBRANE COMPONENT OF PREDICTED ABC SUPERFAMILY METABOLITE UPTAKE TRANSPORTER"/>
    <property type="match status" value="1"/>
</dbReference>
<evidence type="ECO:0000256" key="7">
    <source>
        <dbReference type="SAM" id="Phobius"/>
    </source>
</evidence>
<reference evidence="9 10" key="1">
    <citation type="submission" date="2016-12" db="EMBL/GenBank/DDBJ databases">
        <title>The draft genome sequence of Actinophytocola sp. 11-183.</title>
        <authorList>
            <person name="Wang W."/>
            <person name="Yuan L."/>
        </authorList>
    </citation>
    <scope>NUCLEOTIDE SEQUENCE [LARGE SCALE GENOMIC DNA]</scope>
    <source>
        <strain evidence="9 10">11-183</strain>
    </source>
</reference>
<evidence type="ECO:0000256" key="6">
    <source>
        <dbReference type="SAM" id="MobiDB-lite"/>
    </source>
</evidence>
<dbReference type="PANTHER" id="PTHR30287:SF1">
    <property type="entry name" value="INNER MEMBRANE PROTEIN"/>
    <property type="match status" value="1"/>
</dbReference>
<dbReference type="InterPro" id="IPR003838">
    <property type="entry name" value="ABC3_permease_C"/>
</dbReference>
<evidence type="ECO:0000256" key="3">
    <source>
        <dbReference type="ARBA" id="ARBA00022692"/>
    </source>
</evidence>
<keyword evidence="2" id="KW-1003">Cell membrane</keyword>
<comment type="caution">
    <text evidence="9">The sequence shown here is derived from an EMBL/GenBank/DDBJ whole genome shotgun (WGS) entry which is preliminary data.</text>
</comment>
<keyword evidence="10" id="KW-1185">Reference proteome</keyword>
<dbReference type="Pfam" id="PF02687">
    <property type="entry name" value="FtsX"/>
    <property type="match status" value="2"/>
</dbReference>
<feature type="transmembrane region" description="Helical" evidence="7">
    <location>
        <begin position="398"/>
        <end position="420"/>
    </location>
</feature>
<evidence type="ECO:0000256" key="5">
    <source>
        <dbReference type="ARBA" id="ARBA00023136"/>
    </source>
</evidence>
<gene>
    <name evidence="9" type="ORF">BU204_31485</name>
</gene>
<keyword evidence="3 7" id="KW-0812">Transmembrane</keyword>
<accession>A0A1Q8C7U3</accession>
<evidence type="ECO:0000313" key="9">
    <source>
        <dbReference type="EMBL" id="OLF10432.1"/>
    </source>
</evidence>
<keyword evidence="5 7" id="KW-0472">Membrane</keyword>
<sequence>MIRLALRTLRRRKGSFVATFVAMTFGAVIVMACGGLMETGIRSDVPPHRLAGAPLVVAGDQSHELPRQNPDDPEEDVESSTLVERVRLDAGLVSTLADVPGVESAVPDVAVPVLLAGAGPVEAHGWASAALRPYATTAGAAPGRGEVVLSDGHRVGDRVEVVVAGRALTFTVSGLVDSPEPLLFLADTDLERISAHPGKVDAIGLRTEPGADLGQVRHEVGEALRGTGAVVLTGDDRGLAEFAGAARASEDLIVLAGVFGGMAISIALFVVATTLGLSIQQRQRELALLRAIGTTPRQLRRMVLGEALVTSLFATTLGSFLGVPFGQWLFDRLAGRGVVPEAMVFSSGWIPMVVAVGSALLITLVAGLVAGHRAARSRPTEALADAALQRRWLSPVRLILAVLCFGGGIALFIVTIAVMTGPIAASTAGPSVLLWAVGLALVGPGVTRVLLAVFRGPVRLVAGVPGYLAALNTRTRTVRMAAVVVPVMLATGTATANIYLQTTMVAVANEAFAESLRADLVLTSSTGGLDPDLVDEVRRVPGVAAASEFAGSTVFVGAPYDDSQTEDGWPVQGISAEGAALTSAVRLSEGSLEDLRGDTVVLPVEQAATLGRGVGDGITMRMGDGAEVDVRIVGLYPAREGFETLLMPAGLVAEHTTLGLPTQILVRAEPGLSPAVLAEELGGLAPGVAVADREAVTAGYAEQQEIGAWINYLMAGMFVAYTAISVVNSLVMATAARRREFGLHRLSGATRAQVMGMMTVEALLTVAIGIVLGTLVTAATLLPFTLVTDGSVLPSGPVWIYLAVAGSATVLALGATLVTTWLALRPRPAEATVAPA</sequence>
<organism evidence="9 10">
    <name type="scientific">Actinophytocola xanthii</name>
    <dbReference type="NCBI Taxonomy" id="1912961"/>
    <lineage>
        <taxon>Bacteria</taxon>
        <taxon>Bacillati</taxon>
        <taxon>Actinomycetota</taxon>
        <taxon>Actinomycetes</taxon>
        <taxon>Pseudonocardiales</taxon>
        <taxon>Pseudonocardiaceae</taxon>
    </lineage>
</organism>
<feature type="region of interest" description="Disordered" evidence="6">
    <location>
        <begin position="57"/>
        <end position="78"/>
    </location>
</feature>
<feature type="transmembrane region" description="Helical" evidence="7">
    <location>
        <begin position="307"/>
        <end position="329"/>
    </location>
</feature>
<protein>
    <submittedName>
        <fullName evidence="9">ABC transporter permease</fullName>
    </submittedName>
</protein>
<proteinExistence type="predicted"/>